<comment type="subcellular location">
    <subcellularLocation>
        <location evidence="1">Secreted</location>
    </subcellularLocation>
</comment>
<keyword evidence="6" id="KW-1185">Reference proteome</keyword>
<dbReference type="SMART" id="SM00912">
    <property type="entry name" value="Haemagg_act"/>
    <property type="match status" value="1"/>
</dbReference>
<dbReference type="InterPro" id="IPR008638">
    <property type="entry name" value="FhaB/CdiA-like_TPS"/>
</dbReference>
<dbReference type="Gene3D" id="2.160.20.110">
    <property type="match status" value="4"/>
</dbReference>
<evidence type="ECO:0000313" key="6">
    <source>
        <dbReference type="Proteomes" id="UP001500279"/>
    </source>
</evidence>
<name>A0ABN1KAN1_9BURK</name>
<dbReference type="Pfam" id="PF05860">
    <property type="entry name" value="TPS"/>
    <property type="match status" value="1"/>
</dbReference>
<dbReference type="Proteomes" id="UP001500279">
    <property type="component" value="Unassembled WGS sequence"/>
</dbReference>
<dbReference type="EMBL" id="BAAAEW010000026">
    <property type="protein sequence ID" value="GAA0760327.1"/>
    <property type="molecule type" value="Genomic_DNA"/>
</dbReference>
<dbReference type="PANTHER" id="PTHR12338:SF8">
    <property type="entry name" value="HEME_HEMOPEXIN-BINDING PROTEIN"/>
    <property type="match status" value="1"/>
</dbReference>
<keyword evidence="2" id="KW-0964">Secreted</keyword>
<dbReference type="InterPro" id="IPR050909">
    <property type="entry name" value="Bact_Autotransporter_VF"/>
</dbReference>
<organism evidence="5 6">
    <name type="scientific">Ideonella azotifigens</name>
    <dbReference type="NCBI Taxonomy" id="513160"/>
    <lineage>
        <taxon>Bacteria</taxon>
        <taxon>Pseudomonadati</taxon>
        <taxon>Pseudomonadota</taxon>
        <taxon>Betaproteobacteria</taxon>
        <taxon>Burkholderiales</taxon>
        <taxon>Sphaerotilaceae</taxon>
        <taxon>Ideonella</taxon>
    </lineage>
</organism>
<dbReference type="Pfam" id="PF18657">
    <property type="entry name" value="YDG"/>
    <property type="match status" value="3"/>
</dbReference>
<dbReference type="Gene3D" id="2.40.50.400">
    <property type="entry name" value="Lactococcus phage single-stranded DNA binding protein"/>
    <property type="match status" value="1"/>
</dbReference>
<evidence type="ECO:0000256" key="3">
    <source>
        <dbReference type="ARBA" id="ARBA00022729"/>
    </source>
</evidence>
<dbReference type="Pfam" id="PF13018">
    <property type="entry name" value="ESPR"/>
    <property type="match status" value="1"/>
</dbReference>
<evidence type="ECO:0000256" key="2">
    <source>
        <dbReference type="ARBA" id="ARBA00022525"/>
    </source>
</evidence>
<dbReference type="Gene3D" id="2.160.20.10">
    <property type="entry name" value="Single-stranded right-handed beta-helix, Pectin lyase-like"/>
    <property type="match status" value="1"/>
</dbReference>
<proteinExistence type="predicted"/>
<feature type="domain" description="Filamentous haemagglutinin FhaB/tRNA nuclease CdiA-like TPS" evidence="4">
    <location>
        <begin position="44"/>
        <end position="156"/>
    </location>
</feature>
<dbReference type="InterPro" id="IPR024973">
    <property type="entry name" value="ESPR"/>
</dbReference>
<sequence>MNHAYRLVWSDLFQRFVAVPETAKARGKRSGAVLLAAAALSGAVLAGPTGGAVSTGSGTITQSGSTTTINQGSQNLAINWATFNVGKGESVKFVQPGASSIALNRVLGTDASSINGSLTANGQVWILNPNGVLFGNGASVNVGGLVASTLSLSDSDFATGKTSFSGNGSQGSVVNQGSLTGGYVALIGKQVSNSGSITTPNGTAALAAGDKVTLDFSGSQLLSVTVDEGTLNALAENKGLIRADNGSVLLSATAKNALLDTVVNNEGMIEAKGIDSSGGKIILLGGFNGGTVKAGGTLDASSVNHDGGFIETSGVHVQVADGAQISTLSQSGKTGTWLVDPTDFTISAGSGALTSSGIGASTLATNLATNNVTLTTDNSKGSDSGDINVNAAVSWSANTTLTLNAYNNINLLAELTATGANAGLVLNTGNYAASGSVRSGADYKLHAPVTLSGANASLNVNGTAYTLVHSLADLEAINSQGLAGHYALAQDIDASATVYSGALIASTDSPFTGNLAGLGHAIKGFTIAEASGQDVGLIAAAGSGSEIRDLALQGGSVSLGEYGFDAYIGALVGHNWGSVRNVSSSVDVWAPQGSNVGGLVGFNFGSITGAAVSGSVTGHDMVGGLASYNAGSISDSTVSGSVSGVNAVGGLAGVNWNAIRNAYAAGSVQGQSQVGGLVGLNGGEIRYLVWDGSSTGQASAVGTSAGGYSSNIGNAAGGSKHGDYANLGNWHESAPGSGFWVANDVDGQPAWIMVDGLRPVRVAEYVRGIHTVRQLQLIGYDLGASYTLANDIAASPADNAGQLGDSGFVPLGTAAAPFTGSLDGQSHSIDGLVINRAGQDNVGLVGVLGNGGSISHLALSGGNTTGGTHVGGLVGLVNAGGSVSDVRVSGSVTGSSAVGGLAGLNLGTIAGSQSLATVSGGDKAGGLVGDNELGGLVQASSAAGTVSGGSSVGGLVGWDSGTLSGVSSGGSVSGTSDVGGLVGTLSRPSVAGTDANGQSTTVKLPLNLSNVSSTASVDGEANVGGLVGWSDAALSNVSASGAVSGDWSAGGAVGGLVGRNAGSIGNSQATASVYDGNQVGGLVGINDGSITGSHASGLVYGSTEVGGLVGHNNGSLGGVYATGAVTGYGNDTGGLAGSNSGSVDGAYATGVVVSYGSSAGGLVGSSGGSIGSVYATGAVYGYGYGNGTGGLAGVNSGSIDGAYATGAVMAYGTGTGGLAGSNSGVLSNVYASGAVSGAYVVGGLAGANSGSIASAYATGSVLGYTQLGGLVGLNSGAGQVTRSFWLTANTGTGIGSNQASVDSLTRGLSDAEARSTATYTAAGWSLDDVGGSGTAWRLYEGSTMPLLRSFLTPVSVSFTANGKVYDGLAAAGSTSSYTLSQPGAPLLGSGVLSYASSSDNAGSYSAGNGSLRVSGLYSTQQGYDIAYSANLAISQAALVVFGAHVAGKTYDGTSTASVSGGYLHGLVDGDSVALSQSGSFSDKTAGTGKTVTETFAISGGDAGNYVLMNPSAIARADIAQALLTVSGSAVANKTYDGTTLAQVSGGTLAGVIAGDSVTLSQSGRFADKNAGLGKVVTVTNSLGGGDAGNYVVANDSSSANIAQALLTVTGAQAQDKVFDGTKTATVTGGTLTGLVAGDDVALSQTGQFVTALWGHYKPVVETFVISGADAQNYQLTKTQQLGLADVFKPATVTRAQQLKLIALLKGLGLTVLEADAAAR</sequence>
<dbReference type="NCBIfam" id="TIGR01901">
    <property type="entry name" value="adhes_NPXG"/>
    <property type="match status" value="1"/>
</dbReference>
<reference evidence="5 6" key="1">
    <citation type="journal article" date="2019" name="Int. J. Syst. Evol. Microbiol.">
        <title>The Global Catalogue of Microorganisms (GCM) 10K type strain sequencing project: providing services to taxonomists for standard genome sequencing and annotation.</title>
        <authorList>
            <consortium name="The Broad Institute Genomics Platform"/>
            <consortium name="The Broad Institute Genome Sequencing Center for Infectious Disease"/>
            <person name="Wu L."/>
            <person name="Ma J."/>
        </authorList>
    </citation>
    <scope>NUCLEOTIDE SEQUENCE [LARGE SCALE GENOMIC DNA]</scope>
    <source>
        <strain evidence="5 6">JCM 15503</strain>
    </source>
</reference>
<dbReference type="InterPro" id="IPR011050">
    <property type="entry name" value="Pectin_lyase_fold/virulence"/>
</dbReference>
<dbReference type="SUPFAM" id="SSF51126">
    <property type="entry name" value="Pectin lyase-like"/>
    <property type="match status" value="1"/>
</dbReference>
<dbReference type="PANTHER" id="PTHR12338">
    <property type="entry name" value="AUTOTRANSPORTER"/>
    <property type="match status" value="1"/>
</dbReference>
<evidence type="ECO:0000256" key="1">
    <source>
        <dbReference type="ARBA" id="ARBA00004613"/>
    </source>
</evidence>
<protein>
    <recommendedName>
        <fullName evidence="4">Filamentous haemagglutinin FhaB/tRNA nuclease CdiA-like TPS domain-containing protein</fullName>
    </recommendedName>
</protein>
<evidence type="ECO:0000313" key="5">
    <source>
        <dbReference type="EMBL" id="GAA0760327.1"/>
    </source>
</evidence>
<accession>A0ABN1KAN1</accession>
<dbReference type="InterPro" id="IPR038621">
    <property type="entry name" value="Lacto_phage_SSB_sf"/>
</dbReference>
<gene>
    <name evidence="5" type="ORF">GCM10009107_42740</name>
</gene>
<keyword evidence="3" id="KW-0732">Signal</keyword>
<evidence type="ECO:0000259" key="4">
    <source>
        <dbReference type="SMART" id="SM00912"/>
    </source>
</evidence>
<dbReference type="RefSeq" id="WP_231010006.1">
    <property type="nucleotide sequence ID" value="NZ_BAAAEW010000026.1"/>
</dbReference>
<dbReference type="InterPro" id="IPR041248">
    <property type="entry name" value="YDG"/>
</dbReference>
<comment type="caution">
    <text evidence="5">The sequence shown here is derived from an EMBL/GenBank/DDBJ whole genome shotgun (WGS) entry which is preliminary data.</text>
</comment>
<dbReference type="InterPro" id="IPR012334">
    <property type="entry name" value="Pectin_lyas_fold"/>
</dbReference>